<feature type="chain" id="PRO_5043160811" evidence="1">
    <location>
        <begin position="24"/>
        <end position="225"/>
    </location>
</feature>
<accession>A0A2S9SH84</accession>
<evidence type="ECO:0000313" key="2">
    <source>
        <dbReference type="EMBL" id="PRJ25253.1"/>
    </source>
</evidence>
<dbReference type="PROSITE" id="PS51257">
    <property type="entry name" value="PROKAR_LIPOPROTEIN"/>
    <property type="match status" value="1"/>
</dbReference>
<sequence length="225" mass="24835">MKKISLYLVMACTLLLSACSTMKPTPYDYTNYQESKPRSILVLLPTDTTNDVKGSPAVLAHTISPLAEDGYYVFPPALVYETFKHNGLTQAQEIHNVNPQKLRDIFGADAVLYINVDDYGVNYQVFDSVTKVRVSGKLVDLRSGKTLWEGKGYADDADRNNNSNAIVMLITAVVKQIANNVSDKGYKVAAWATGNMLNGPCNGCLLYGPRHPLYGQDPQLQPQQK</sequence>
<dbReference type="InterPro" id="IPR008517">
    <property type="entry name" value="GNA1162-like"/>
</dbReference>
<dbReference type="Gene3D" id="3.40.50.10610">
    <property type="entry name" value="ABC-type transport auxiliary lipoprotein component"/>
    <property type="match status" value="1"/>
</dbReference>
<feature type="signal peptide" evidence="1">
    <location>
        <begin position="1"/>
        <end position="23"/>
    </location>
</feature>
<reference evidence="2" key="1">
    <citation type="submission" date="2017-04" db="EMBL/GenBank/DDBJ databases">
        <title>Haemophilus influenzae in COPD genome sequencing project.</title>
        <authorList>
            <person name="Murphy T.F."/>
            <person name="Kong Y."/>
            <person name="Nadendla S."/>
            <person name="Tettelin H."/>
            <person name="Pettigrew M."/>
        </authorList>
    </citation>
    <scope>NUCLEOTIDE SEQUENCE [LARGE SCALE GENOMIC DNA]</scope>
    <source>
        <strain evidence="2">39P1H1</strain>
    </source>
</reference>
<dbReference type="AlphaFoldDB" id="A0A2S9SH84"/>
<dbReference type="RefSeq" id="WP_105888095.1">
    <property type="nucleotide sequence ID" value="NZ_CP089179.1"/>
</dbReference>
<keyword evidence="1" id="KW-0732">Signal</keyword>
<evidence type="ECO:0000256" key="1">
    <source>
        <dbReference type="SAM" id="SignalP"/>
    </source>
</evidence>
<protein>
    <submittedName>
        <fullName evidence="2">Lipoprotein</fullName>
    </submittedName>
</protein>
<comment type="caution">
    <text evidence="2">The sequence shown here is derived from an EMBL/GenBank/DDBJ whole genome shotgun (WGS) entry which is preliminary data.</text>
</comment>
<proteinExistence type="predicted"/>
<keyword evidence="2" id="KW-0449">Lipoprotein</keyword>
<dbReference type="Pfam" id="PF05643">
    <property type="entry name" value="GNA1162-like"/>
    <property type="match status" value="1"/>
</dbReference>
<name>A0A2S9SH84_HAEIF</name>
<dbReference type="EMBL" id="NEBD01000023">
    <property type="protein sequence ID" value="PRJ25253.1"/>
    <property type="molecule type" value="Genomic_DNA"/>
</dbReference>
<gene>
    <name evidence="2" type="ORF">BV056_01214</name>
</gene>
<organism evidence="2">
    <name type="scientific">Haemophilus influenzae</name>
    <dbReference type="NCBI Taxonomy" id="727"/>
    <lineage>
        <taxon>Bacteria</taxon>
        <taxon>Pseudomonadati</taxon>
        <taxon>Pseudomonadota</taxon>
        <taxon>Gammaproteobacteria</taxon>
        <taxon>Pasteurellales</taxon>
        <taxon>Pasteurellaceae</taxon>
        <taxon>Haemophilus</taxon>
    </lineage>
</organism>